<dbReference type="AlphaFoldDB" id="A0AAQ4ECL7"/>
<name>A0AAQ4ECL7_AMBAM</name>
<proteinExistence type="predicted"/>
<dbReference type="GO" id="GO:0006689">
    <property type="term" value="P:ganglioside catabolic process"/>
    <property type="evidence" value="ECO:0007669"/>
    <property type="project" value="TreeGrafter"/>
</dbReference>
<dbReference type="Proteomes" id="UP001321473">
    <property type="component" value="Unassembled WGS sequence"/>
</dbReference>
<dbReference type="PANTHER" id="PTHR22600">
    <property type="entry name" value="BETA-HEXOSAMINIDASE"/>
    <property type="match status" value="1"/>
</dbReference>
<dbReference type="Gene3D" id="3.30.379.10">
    <property type="entry name" value="Chitobiase/beta-hexosaminidase domain 2-like"/>
    <property type="match status" value="1"/>
</dbReference>
<dbReference type="InterPro" id="IPR029018">
    <property type="entry name" value="Hex-like_dom2"/>
</dbReference>
<dbReference type="GO" id="GO:0030203">
    <property type="term" value="P:glycosaminoglycan metabolic process"/>
    <property type="evidence" value="ECO:0007669"/>
    <property type="project" value="TreeGrafter"/>
</dbReference>
<dbReference type="InterPro" id="IPR029019">
    <property type="entry name" value="HEX_eukaryotic_N"/>
</dbReference>
<evidence type="ECO:0000313" key="4">
    <source>
        <dbReference type="Proteomes" id="UP001321473"/>
    </source>
</evidence>
<keyword evidence="4" id="KW-1185">Reference proteome</keyword>
<dbReference type="GO" id="GO:0005975">
    <property type="term" value="P:carbohydrate metabolic process"/>
    <property type="evidence" value="ECO:0007669"/>
    <property type="project" value="InterPro"/>
</dbReference>
<dbReference type="InterPro" id="IPR025705">
    <property type="entry name" value="Beta_hexosaminidase_sua/sub"/>
</dbReference>
<comment type="caution">
    <text evidence="3">The sequence shown here is derived from an EMBL/GenBank/DDBJ whole genome shotgun (WGS) entry which is preliminary data.</text>
</comment>
<evidence type="ECO:0000256" key="1">
    <source>
        <dbReference type="ARBA" id="ARBA00022801"/>
    </source>
</evidence>
<dbReference type="SUPFAM" id="SSF55545">
    <property type="entry name" value="beta-N-acetylhexosaminidase-like domain"/>
    <property type="match status" value="1"/>
</dbReference>
<dbReference type="GO" id="GO:0005764">
    <property type="term" value="C:lysosome"/>
    <property type="evidence" value="ECO:0007669"/>
    <property type="project" value="TreeGrafter"/>
</dbReference>
<dbReference type="EMBL" id="JARKHS020018376">
    <property type="protein sequence ID" value="KAK8772390.1"/>
    <property type="molecule type" value="Genomic_DNA"/>
</dbReference>
<protein>
    <recommendedName>
        <fullName evidence="2">Beta-hexosaminidase eukaryotic type N-terminal domain-containing protein</fullName>
    </recommendedName>
</protein>
<dbReference type="Pfam" id="PF14845">
    <property type="entry name" value="Glycohydro_20b2"/>
    <property type="match status" value="1"/>
</dbReference>
<accession>A0AAQ4ECL7</accession>
<reference evidence="3 4" key="1">
    <citation type="journal article" date="2023" name="Arcadia Sci">
        <title>De novo assembly of a long-read Amblyomma americanum tick genome.</title>
        <authorList>
            <person name="Chou S."/>
            <person name="Poskanzer K.E."/>
            <person name="Rollins M."/>
            <person name="Thuy-Boun P.S."/>
        </authorList>
    </citation>
    <scope>NUCLEOTIDE SEQUENCE [LARGE SCALE GENOMIC DNA]</scope>
    <source>
        <strain evidence="3">F_SG_1</strain>
        <tissue evidence="3">Salivary glands</tissue>
    </source>
</reference>
<organism evidence="3 4">
    <name type="scientific">Amblyomma americanum</name>
    <name type="common">Lone star tick</name>
    <dbReference type="NCBI Taxonomy" id="6943"/>
    <lineage>
        <taxon>Eukaryota</taxon>
        <taxon>Metazoa</taxon>
        <taxon>Ecdysozoa</taxon>
        <taxon>Arthropoda</taxon>
        <taxon>Chelicerata</taxon>
        <taxon>Arachnida</taxon>
        <taxon>Acari</taxon>
        <taxon>Parasitiformes</taxon>
        <taxon>Ixodida</taxon>
        <taxon>Ixodoidea</taxon>
        <taxon>Ixodidae</taxon>
        <taxon>Amblyomminae</taxon>
        <taxon>Amblyomma</taxon>
    </lineage>
</organism>
<dbReference type="PANTHER" id="PTHR22600:SF21">
    <property type="entry name" value="BETA-HEXOSAMINIDASE A"/>
    <property type="match status" value="1"/>
</dbReference>
<keyword evidence="1" id="KW-0378">Hydrolase</keyword>
<feature type="domain" description="Beta-hexosaminidase eukaryotic type N-terminal" evidence="2">
    <location>
        <begin position="19"/>
        <end position="141"/>
    </location>
</feature>
<dbReference type="GO" id="GO:0004563">
    <property type="term" value="F:beta-N-acetylhexosaminidase activity"/>
    <property type="evidence" value="ECO:0007669"/>
    <property type="project" value="InterPro"/>
</dbReference>
<gene>
    <name evidence="3" type="ORF">V5799_024365</name>
</gene>
<evidence type="ECO:0000259" key="2">
    <source>
        <dbReference type="Pfam" id="PF14845"/>
    </source>
</evidence>
<sequence>MATRRFTVMTQVVQARGEVWPRPLNRSTGPGLILLDPGTFAFVFVGPPGGCDVADRALKRYRDRLLFGGCGGGGRRRPLGGAGAAVGSISSLLVHLRGPCEHTPQHGMDEAYTLQLTAASQPSLSANSVWGLLRGLETFSQVVYPYDGRQVAFLTLF</sequence>
<dbReference type="GO" id="GO:0016020">
    <property type="term" value="C:membrane"/>
    <property type="evidence" value="ECO:0007669"/>
    <property type="project" value="TreeGrafter"/>
</dbReference>
<evidence type="ECO:0000313" key="3">
    <source>
        <dbReference type="EMBL" id="KAK8772390.1"/>
    </source>
</evidence>